<dbReference type="AlphaFoldDB" id="A0A6J4SXT5"/>
<name>A0A6J4SXT5_9SPHN</name>
<evidence type="ECO:0000313" key="2">
    <source>
        <dbReference type="EMBL" id="CAA9508261.1"/>
    </source>
</evidence>
<evidence type="ECO:0000256" key="1">
    <source>
        <dbReference type="SAM" id="Phobius"/>
    </source>
</evidence>
<keyword evidence="1" id="KW-0812">Transmembrane</keyword>
<protein>
    <recommendedName>
        <fullName evidence="3">Capsule biosynthesis protein</fullName>
    </recommendedName>
</protein>
<dbReference type="InterPro" id="IPR045936">
    <property type="entry name" value="DUF6356"/>
</dbReference>
<dbReference type="EMBL" id="CADCWB010000046">
    <property type="protein sequence ID" value="CAA9508261.1"/>
    <property type="molecule type" value="Genomic_DNA"/>
</dbReference>
<dbReference type="Pfam" id="PF19883">
    <property type="entry name" value="DUF6356"/>
    <property type="match status" value="1"/>
</dbReference>
<gene>
    <name evidence="2" type="ORF">AVDCRST_MAG62-362</name>
</gene>
<proteinExistence type="predicted"/>
<accession>A0A6J4SXT5</accession>
<evidence type="ECO:0008006" key="3">
    <source>
        <dbReference type="Google" id="ProtNLM"/>
    </source>
</evidence>
<organism evidence="2">
    <name type="scientific">uncultured Sphingomonas sp</name>
    <dbReference type="NCBI Taxonomy" id="158754"/>
    <lineage>
        <taxon>Bacteria</taxon>
        <taxon>Pseudomonadati</taxon>
        <taxon>Pseudomonadota</taxon>
        <taxon>Alphaproteobacteria</taxon>
        <taxon>Sphingomonadales</taxon>
        <taxon>Sphingomonadaceae</taxon>
        <taxon>Sphingomonas</taxon>
        <taxon>environmental samples</taxon>
    </lineage>
</organism>
<feature type="transmembrane region" description="Helical" evidence="1">
    <location>
        <begin position="24"/>
        <end position="46"/>
    </location>
</feature>
<keyword evidence="1" id="KW-1133">Transmembrane helix</keyword>
<reference evidence="2" key="1">
    <citation type="submission" date="2020-02" db="EMBL/GenBank/DDBJ databases">
        <authorList>
            <person name="Meier V. D."/>
        </authorList>
    </citation>
    <scope>NUCLEOTIDE SEQUENCE</scope>
    <source>
        <strain evidence="2">AVDCRST_MAG62</strain>
    </source>
</reference>
<sequence length="83" mass="8913">MAGVRQLFTDHPRSLGMGWARHGVGAVGIGLSMIGAGAACLVHAMVPGWFTETAGRTVVRLHGKLQQRRADASDPESWPDYEI</sequence>
<keyword evidence="1" id="KW-0472">Membrane</keyword>